<proteinExistence type="predicted"/>
<dbReference type="InterPro" id="IPR036249">
    <property type="entry name" value="Thioredoxin-like_sf"/>
</dbReference>
<dbReference type="Gene3D" id="3.40.30.10">
    <property type="entry name" value="Glutaredoxin"/>
    <property type="match status" value="1"/>
</dbReference>
<organism evidence="2 3">
    <name type="scientific">Oceaniferula flava</name>
    <dbReference type="NCBI Taxonomy" id="2800421"/>
    <lineage>
        <taxon>Bacteria</taxon>
        <taxon>Pseudomonadati</taxon>
        <taxon>Verrucomicrobiota</taxon>
        <taxon>Verrucomicrobiia</taxon>
        <taxon>Verrucomicrobiales</taxon>
        <taxon>Verrucomicrobiaceae</taxon>
        <taxon>Oceaniferula</taxon>
    </lineage>
</organism>
<dbReference type="AlphaFoldDB" id="A0AAE2VD89"/>
<dbReference type="Proteomes" id="UP000634206">
    <property type="component" value="Unassembled WGS sequence"/>
</dbReference>
<protein>
    <submittedName>
        <fullName evidence="2">Thioredoxin family protein</fullName>
    </submittedName>
</protein>
<dbReference type="RefSeq" id="WP_309490449.1">
    <property type="nucleotide sequence ID" value="NZ_JAENIG010000008.1"/>
</dbReference>
<evidence type="ECO:0000259" key="1">
    <source>
        <dbReference type="Pfam" id="PF00085"/>
    </source>
</evidence>
<accession>A0AAE2VD89</accession>
<reference evidence="2" key="1">
    <citation type="submission" date="2021-01" db="EMBL/GenBank/DDBJ databases">
        <title>Modified the classification status of verrucomicrobia.</title>
        <authorList>
            <person name="Feng X."/>
        </authorList>
    </citation>
    <scope>NUCLEOTIDE SEQUENCE</scope>
    <source>
        <strain evidence="2">5K15</strain>
    </source>
</reference>
<gene>
    <name evidence="2" type="ORF">JIN83_12760</name>
</gene>
<dbReference type="SUPFAM" id="SSF52833">
    <property type="entry name" value="Thioredoxin-like"/>
    <property type="match status" value="1"/>
</dbReference>
<dbReference type="InterPro" id="IPR013766">
    <property type="entry name" value="Thioredoxin_domain"/>
</dbReference>
<comment type="caution">
    <text evidence="2">The sequence shown here is derived from an EMBL/GenBank/DDBJ whole genome shotgun (WGS) entry which is preliminary data.</text>
</comment>
<evidence type="ECO:0000313" key="3">
    <source>
        <dbReference type="Proteomes" id="UP000634206"/>
    </source>
</evidence>
<feature type="domain" description="Thioredoxin" evidence="1">
    <location>
        <begin position="51"/>
        <end position="147"/>
    </location>
</feature>
<sequence length="177" mass="20023">MKKIIYLVLIAFAVALVSSEDIRKKTLRSVTVVINGLDRLIFRGNHVETRIVDEDSYDDVVQEPGRLVVAYFVKDLTSVGKSQSVGLDQKLSELPAKVLLAKVQGNENRALLDRLKIRNLPAIRIYREGQLTRSFDAPIVDEQVIEAIEFMLRNWRSSTLSRPQPMNGLPEGIHVEK</sequence>
<name>A0AAE2VD89_9BACT</name>
<dbReference type="Pfam" id="PF00085">
    <property type="entry name" value="Thioredoxin"/>
    <property type="match status" value="1"/>
</dbReference>
<dbReference type="CDD" id="cd02947">
    <property type="entry name" value="TRX_family"/>
    <property type="match status" value="1"/>
</dbReference>
<evidence type="ECO:0000313" key="2">
    <source>
        <dbReference type="EMBL" id="MBK1855836.1"/>
    </source>
</evidence>
<keyword evidence="3" id="KW-1185">Reference proteome</keyword>
<dbReference type="EMBL" id="JAENIG010000008">
    <property type="protein sequence ID" value="MBK1855836.1"/>
    <property type="molecule type" value="Genomic_DNA"/>
</dbReference>